<dbReference type="eggNOG" id="COG0760">
    <property type="taxonomic scope" value="Bacteria"/>
</dbReference>
<dbReference type="GeneID" id="78253478"/>
<organism evidence="7 8">
    <name type="scientific">Alteromonas australica</name>
    <dbReference type="NCBI Taxonomy" id="589873"/>
    <lineage>
        <taxon>Bacteria</taxon>
        <taxon>Pseudomonadati</taxon>
        <taxon>Pseudomonadota</taxon>
        <taxon>Gammaproteobacteria</taxon>
        <taxon>Alteromonadales</taxon>
        <taxon>Alteromonadaceae</taxon>
        <taxon>Alteromonas/Salinimonas group</taxon>
        <taxon>Alteromonas</taxon>
    </lineage>
</organism>
<dbReference type="RefSeq" id="WP_044058638.1">
    <property type="nucleotide sequence ID" value="NZ_CBCSKJ010000005.1"/>
</dbReference>
<keyword evidence="5" id="KW-0472">Membrane</keyword>
<keyword evidence="4" id="KW-0697">Rotamase</keyword>
<evidence type="ECO:0000256" key="5">
    <source>
        <dbReference type="SAM" id="Phobius"/>
    </source>
</evidence>
<dbReference type="EMBL" id="CP008849">
    <property type="protein sequence ID" value="AIF97341.1"/>
    <property type="molecule type" value="Genomic_DNA"/>
</dbReference>
<dbReference type="InterPro" id="IPR000297">
    <property type="entry name" value="PPIase_PpiC"/>
</dbReference>
<evidence type="ECO:0000313" key="8">
    <source>
        <dbReference type="Proteomes" id="UP000056090"/>
    </source>
</evidence>
<dbReference type="KEGG" id="aal:EP13_00770"/>
<evidence type="ECO:0000256" key="3">
    <source>
        <dbReference type="ARBA" id="ARBA00013194"/>
    </source>
</evidence>
<dbReference type="Pfam" id="PF13145">
    <property type="entry name" value="Rotamase_2"/>
    <property type="match status" value="1"/>
</dbReference>
<dbReference type="EC" id="5.2.1.8" evidence="3"/>
<reference evidence="7 8" key="1">
    <citation type="submission" date="2014-06" db="EMBL/GenBank/DDBJ databases">
        <title>Genomes of Alteromonas australica, a world apart.</title>
        <authorList>
            <person name="Gonzaga A."/>
            <person name="Lopez-Perez M."/>
            <person name="Rodriguez-Valera F."/>
        </authorList>
    </citation>
    <scope>NUCLEOTIDE SEQUENCE [LARGE SCALE GENOMIC DNA]</scope>
    <source>
        <strain evidence="7 8">H 17</strain>
    </source>
</reference>
<evidence type="ECO:0000256" key="1">
    <source>
        <dbReference type="ARBA" id="ARBA00000971"/>
    </source>
</evidence>
<evidence type="ECO:0000259" key="6">
    <source>
        <dbReference type="Pfam" id="PF13145"/>
    </source>
</evidence>
<dbReference type="AlphaFoldDB" id="A0A075NV14"/>
<dbReference type="GO" id="GO:0003755">
    <property type="term" value="F:peptidyl-prolyl cis-trans isomerase activity"/>
    <property type="evidence" value="ECO:0007669"/>
    <property type="project" value="UniProtKB-KW"/>
</dbReference>
<proteinExistence type="inferred from homology"/>
<gene>
    <name evidence="7" type="ORF">EP13_00770</name>
</gene>
<comment type="similarity">
    <text evidence="2">Belongs to the PpiC/parvulin rotamase family.</text>
</comment>
<name>A0A075NV14_9ALTE</name>
<protein>
    <recommendedName>
        <fullName evidence="3">peptidylprolyl isomerase</fullName>
        <ecNumber evidence="3">5.2.1.8</ecNumber>
    </recommendedName>
</protein>
<evidence type="ECO:0000256" key="2">
    <source>
        <dbReference type="ARBA" id="ARBA00007656"/>
    </source>
</evidence>
<evidence type="ECO:0000256" key="4">
    <source>
        <dbReference type="ARBA" id="ARBA00023110"/>
    </source>
</evidence>
<dbReference type="Proteomes" id="UP000056090">
    <property type="component" value="Chromosome"/>
</dbReference>
<evidence type="ECO:0000313" key="7">
    <source>
        <dbReference type="EMBL" id="AIF97341.1"/>
    </source>
</evidence>
<keyword evidence="5" id="KW-1133">Transmembrane helix</keyword>
<keyword evidence="8" id="KW-1185">Reference proteome</keyword>
<accession>A0A075NV14</accession>
<feature type="domain" description="PpiC" evidence="6">
    <location>
        <begin position="110"/>
        <end position="228"/>
    </location>
</feature>
<dbReference type="PANTHER" id="PTHR47245">
    <property type="entry name" value="PEPTIDYLPROLYL ISOMERASE"/>
    <property type="match status" value="1"/>
</dbReference>
<dbReference type="PANTHER" id="PTHR47245:SF2">
    <property type="entry name" value="PEPTIDYL-PROLYL CIS-TRANS ISOMERASE HP_0175-RELATED"/>
    <property type="match status" value="1"/>
</dbReference>
<comment type="catalytic activity">
    <reaction evidence="1">
        <text>[protein]-peptidylproline (omega=180) = [protein]-peptidylproline (omega=0)</text>
        <dbReference type="Rhea" id="RHEA:16237"/>
        <dbReference type="Rhea" id="RHEA-COMP:10747"/>
        <dbReference type="Rhea" id="RHEA-COMP:10748"/>
        <dbReference type="ChEBI" id="CHEBI:83833"/>
        <dbReference type="ChEBI" id="CHEBI:83834"/>
        <dbReference type="EC" id="5.2.1.8"/>
    </reaction>
</comment>
<sequence>MLKVLIRDPLVMFLGLGVIVFGLYYGLENDDSDAVELSESNRNVFAEQFELLTGRQATQADLAKIEDDYIREEVLFREAIDAGMHLIDPEVREKLVQEMRYQITGYLPDPDEAKLVAYYLKHIDRYYVEPTYSFQHVFFEQLPDNSEEILAKLTRGEEVKGDEFWRGRLMPAYGVSMIRGMFGKAFLDTMDKHAFSEWYGPQESLLGWHFVKVTHSTPRSPLTFDEAKMQVTNDYVVDRLDSAVKDYIDDLGDKYRIIKHVKE</sequence>
<dbReference type="InterPro" id="IPR050245">
    <property type="entry name" value="PrsA_foldase"/>
</dbReference>
<keyword evidence="4" id="KW-0413">Isomerase</keyword>
<keyword evidence="5" id="KW-0812">Transmembrane</keyword>
<feature type="transmembrane region" description="Helical" evidence="5">
    <location>
        <begin position="9"/>
        <end position="27"/>
    </location>
</feature>